<feature type="signal peptide" evidence="1">
    <location>
        <begin position="1"/>
        <end position="27"/>
    </location>
</feature>
<evidence type="ECO:0008006" key="6">
    <source>
        <dbReference type="Google" id="ProtNLM"/>
    </source>
</evidence>
<dbReference type="Proteomes" id="UP001374579">
    <property type="component" value="Unassembled WGS sequence"/>
</dbReference>
<dbReference type="InterPro" id="IPR036056">
    <property type="entry name" value="Fibrinogen-like_C"/>
</dbReference>
<evidence type="ECO:0000259" key="2">
    <source>
        <dbReference type="PROSITE" id="PS50948"/>
    </source>
</evidence>
<organism evidence="4 5">
    <name type="scientific">Littorina saxatilis</name>
    <dbReference type="NCBI Taxonomy" id="31220"/>
    <lineage>
        <taxon>Eukaryota</taxon>
        <taxon>Metazoa</taxon>
        <taxon>Spiralia</taxon>
        <taxon>Lophotrochozoa</taxon>
        <taxon>Mollusca</taxon>
        <taxon>Gastropoda</taxon>
        <taxon>Caenogastropoda</taxon>
        <taxon>Littorinimorpha</taxon>
        <taxon>Littorinoidea</taxon>
        <taxon>Littorinidae</taxon>
        <taxon>Littorina</taxon>
    </lineage>
</organism>
<feature type="domain" description="Apple" evidence="2">
    <location>
        <begin position="48"/>
        <end position="122"/>
    </location>
</feature>
<evidence type="ECO:0000313" key="5">
    <source>
        <dbReference type="Proteomes" id="UP001374579"/>
    </source>
</evidence>
<dbReference type="AlphaFoldDB" id="A0AAN9GLU3"/>
<keyword evidence="5" id="KW-1185">Reference proteome</keyword>
<feature type="domain" description="Fibrinogen C-terminal" evidence="3">
    <location>
        <begin position="143"/>
        <end position="368"/>
    </location>
</feature>
<dbReference type="InterPro" id="IPR003609">
    <property type="entry name" value="Pan_app"/>
</dbReference>
<dbReference type="PANTHER" id="PTHR19143">
    <property type="entry name" value="FIBRINOGEN/TENASCIN/ANGIOPOEITIN"/>
    <property type="match status" value="1"/>
</dbReference>
<dbReference type="GO" id="GO:0005615">
    <property type="term" value="C:extracellular space"/>
    <property type="evidence" value="ECO:0007669"/>
    <property type="project" value="TreeGrafter"/>
</dbReference>
<keyword evidence="1" id="KW-0732">Signal</keyword>
<gene>
    <name evidence="4" type="ORF">V1264_012709</name>
</gene>
<dbReference type="InterPro" id="IPR050373">
    <property type="entry name" value="Fibrinogen_C-term_domain"/>
</dbReference>
<reference evidence="4 5" key="1">
    <citation type="submission" date="2024-02" db="EMBL/GenBank/DDBJ databases">
        <title>Chromosome-scale genome assembly of the rough periwinkle Littorina saxatilis.</title>
        <authorList>
            <person name="De Jode A."/>
            <person name="Faria R."/>
            <person name="Formenti G."/>
            <person name="Sims Y."/>
            <person name="Smith T.P."/>
            <person name="Tracey A."/>
            <person name="Wood J.M.D."/>
            <person name="Zagrodzka Z.B."/>
            <person name="Johannesson K."/>
            <person name="Butlin R.K."/>
            <person name="Leder E.H."/>
        </authorList>
    </citation>
    <scope>NUCLEOTIDE SEQUENCE [LARGE SCALE GENOMIC DNA]</scope>
    <source>
        <strain evidence="4">Snail1</strain>
        <tissue evidence="4">Muscle</tissue>
    </source>
</reference>
<dbReference type="Pfam" id="PF00147">
    <property type="entry name" value="Fibrinogen_C"/>
    <property type="match status" value="1"/>
</dbReference>
<evidence type="ECO:0000256" key="1">
    <source>
        <dbReference type="SAM" id="SignalP"/>
    </source>
</evidence>
<dbReference type="InterPro" id="IPR002181">
    <property type="entry name" value="Fibrinogen_a/b/g_C_dom"/>
</dbReference>
<dbReference type="InterPro" id="IPR014716">
    <property type="entry name" value="Fibrinogen_a/b/g_C_1"/>
</dbReference>
<dbReference type="Gene3D" id="3.90.215.10">
    <property type="entry name" value="Gamma Fibrinogen, chain A, domain 1"/>
    <property type="match status" value="1"/>
</dbReference>
<dbReference type="EMBL" id="JBAMIC010000002">
    <property type="protein sequence ID" value="KAK7113418.1"/>
    <property type="molecule type" value="Genomic_DNA"/>
</dbReference>
<dbReference type="Gene3D" id="4.10.530.10">
    <property type="entry name" value="Gamma-fibrinogen Carboxyl Terminal Fragment, domain 2"/>
    <property type="match status" value="1"/>
</dbReference>
<dbReference type="SMART" id="SM00186">
    <property type="entry name" value="FBG"/>
    <property type="match status" value="1"/>
</dbReference>
<evidence type="ECO:0000259" key="3">
    <source>
        <dbReference type="PROSITE" id="PS51406"/>
    </source>
</evidence>
<protein>
    <recommendedName>
        <fullName evidence="6">Fibrinogen C-terminal domain-containing protein</fullName>
    </recommendedName>
</protein>
<comment type="caution">
    <text evidence="4">The sequence shown here is derived from an EMBL/GenBank/DDBJ whole genome shotgun (WGS) entry which is preliminary data.</text>
</comment>
<dbReference type="Pfam" id="PF00024">
    <property type="entry name" value="PAN_1"/>
    <property type="match status" value="1"/>
</dbReference>
<proteinExistence type="predicted"/>
<evidence type="ECO:0000313" key="4">
    <source>
        <dbReference type="EMBL" id="KAK7113418.1"/>
    </source>
</evidence>
<sequence length="369" mass="41085">MKTRTILTTVVTIVAATILIMPGGVPATSSSSNNNIIIGKRLVKAPYCAGQVLMRSERYSTAMARSKVECVSHCHPNSTCVSVVYETDSKLCHLGNTKALNNCSNMEPAGPNVVFYQEPPPCGVNEVRGSNGLCVCAPRFAGKPCTRYYNDCSDIKLYGGKLWVGDGVYNVSPPLASTPVQAYCRHISSTRTYLLDRRKSNENFDRPFVDYRNGFGDLDSDHFIGLQNIYALTADRAYEMRVNIKMINTDNTSIIEYQDFKITDEDSGYRLLFNKSLARPNDCLLPLHNAKFSAKDRDRDQSSTKDCAEIRKAGFWYHGDACSACNPHGILHQPPSGKRLNTEDEAFWTDVLGDWAIFKVSMYIIPILP</sequence>
<name>A0AAN9GLU3_9CAEN</name>
<feature type="chain" id="PRO_5042970890" description="Fibrinogen C-terminal domain-containing protein" evidence="1">
    <location>
        <begin position="28"/>
        <end position="369"/>
    </location>
</feature>
<dbReference type="SUPFAM" id="SSF56496">
    <property type="entry name" value="Fibrinogen C-terminal domain-like"/>
    <property type="match status" value="1"/>
</dbReference>
<dbReference type="PROSITE" id="PS51406">
    <property type="entry name" value="FIBRINOGEN_C_2"/>
    <property type="match status" value="1"/>
</dbReference>
<dbReference type="PROSITE" id="PS50948">
    <property type="entry name" value="PAN"/>
    <property type="match status" value="1"/>
</dbReference>
<accession>A0AAN9GLU3</accession>